<dbReference type="Proteomes" id="UP001430455">
    <property type="component" value="Unassembled WGS sequence"/>
</dbReference>
<dbReference type="InterPro" id="IPR023296">
    <property type="entry name" value="Glyco_hydro_beta-prop_sf"/>
</dbReference>
<proteinExistence type="predicted"/>
<evidence type="ECO:0000313" key="4">
    <source>
        <dbReference type="Proteomes" id="UP001430455"/>
    </source>
</evidence>
<evidence type="ECO:0000256" key="1">
    <source>
        <dbReference type="ARBA" id="ARBA00023277"/>
    </source>
</evidence>
<dbReference type="InterPro" id="IPR052176">
    <property type="entry name" value="Glycosyl_Hydrlase_43_Enz"/>
</dbReference>
<keyword evidence="4" id="KW-1185">Reference proteome</keyword>
<dbReference type="Gene3D" id="2.115.10.20">
    <property type="entry name" value="Glycosyl hydrolase domain, family 43"/>
    <property type="match status" value="1"/>
</dbReference>
<dbReference type="AlphaFoldDB" id="A0AAW4PIU8"/>
<name>A0AAW4PIU8_9EURY</name>
<dbReference type="InterPro" id="IPR056442">
    <property type="entry name" value="GINT1_N"/>
</dbReference>
<gene>
    <name evidence="3" type="ORF">EGH23_23625</name>
</gene>
<feature type="domain" description="Glucosamine inositolphosphorylceramide transferase 1 N-terminal" evidence="2">
    <location>
        <begin position="4"/>
        <end position="257"/>
    </location>
</feature>
<organism evidence="3 4">
    <name type="scientific">Haloarcula nitratireducens</name>
    <dbReference type="NCBI Taxonomy" id="2487749"/>
    <lineage>
        <taxon>Archaea</taxon>
        <taxon>Methanobacteriati</taxon>
        <taxon>Methanobacteriota</taxon>
        <taxon>Stenosarchaea group</taxon>
        <taxon>Halobacteria</taxon>
        <taxon>Halobacteriales</taxon>
        <taxon>Haloarculaceae</taxon>
        <taxon>Haloarcula</taxon>
    </lineage>
</organism>
<dbReference type="SUPFAM" id="SSF75005">
    <property type="entry name" value="Arabinanase/levansucrase/invertase"/>
    <property type="match status" value="1"/>
</dbReference>
<keyword evidence="1" id="KW-0119">Carbohydrate metabolism</keyword>
<dbReference type="PANTHER" id="PTHR43772">
    <property type="entry name" value="ENDO-1,4-BETA-XYLANASE"/>
    <property type="match status" value="1"/>
</dbReference>
<dbReference type="PANTHER" id="PTHR43772:SF2">
    <property type="entry name" value="PUTATIVE (AFU_ORTHOLOGUE AFUA_2G04480)-RELATED"/>
    <property type="match status" value="1"/>
</dbReference>
<sequence>MPGIDNPILTANDVTDYGAVDYVADPFLFIEDGTAHLFFEVVNSNRDPDAVIGHAIAHDHQHWEYNQVVLAKDAHTSFPFVWKYDGQYYMTPPTGKDVELWTTSQASFPGGWEFSHHLIDRDYYSHDPVVFRYRDRWWLITDRGNEELMIYYSSTLAQTDWTPHPQNPVATHRHGARQGGRPLVIGETPYLFTQDLRDVYGEAIHGWRVTELTTKRFAYEHVGTVLSGTGDGWNKRRMHHYDPWPVADDRWLCAVDGAPDNGRTWSIGLYQASPP</sequence>
<dbReference type="RefSeq" id="WP_220582444.1">
    <property type="nucleotide sequence ID" value="NZ_RKLT01000030.1"/>
</dbReference>
<dbReference type="Pfam" id="PF24793">
    <property type="entry name" value="GINT1_N"/>
    <property type="match status" value="1"/>
</dbReference>
<reference evidence="3 4" key="1">
    <citation type="submission" date="2021-06" db="EMBL/GenBank/DDBJ databases">
        <title>Halomicroarcula sp. a new haloarchaeum isolated from saline soil.</title>
        <authorList>
            <person name="Duran-Viseras A."/>
            <person name="Sanchez-Porro C."/>
            <person name="Ventosa A."/>
        </authorList>
    </citation>
    <scope>NUCLEOTIDE SEQUENCE [LARGE SCALE GENOMIC DNA]</scope>
    <source>
        <strain evidence="3 4">F27</strain>
    </source>
</reference>
<evidence type="ECO:0000313" key="3">
    <source>
        <dbReference type="EMBL" id="MBX0297859.1"/>
    </source>
</evidence>
<evidence type="ECO:0000259" key="2">
    <source>
        <dbReference type="Pfam" id="PF24793"/>
    </source>
</evidence>
<accession>A0AAW4PIU8</accession>
<comment type="caution">
    <text evidence="3">The sequence shown here is derived from an EMBL/GenBank/DDBJ whole genome shotgun (WGS) entry which is preliminary data.</text>
</comment>
<protein>
    <recommendedName>
        <fullName evidence="2">Glucosamine inositolphosphorylceramide transferase 1 N-terminal domain-containing protein</fullName>
    </recommendedName>
</protein>
<dbReference type="EMBL" id="RKLT01000030">
    <property type="protein sequence ID" value="MBX0297859.1"/>
    <property type="molecule type" value="Genomic_DNA"/>
</dbReference>